<comment type="caution">
    <text evidence="2">The sequence shown here is derived from an EMBL/GenBank/DDBJ whole genome shotgun (WGS) entry which is preliminary data.</text>
</comment>
<dbReference type="InterPro" id="IPR039564">
    <property type="entry name" value="Peptidase_C39-like"/>
</dbReference>
<evidence type="ECO:0000313" key="2">
    <source>
        <dbReference type="EMBL" id="MFC4891574.1"/>
    </source>
</evidence>
<proteinExistence type="predicted"/>
<accession>A0ABV9T8V0</accession>
<keyword evidence="3" id="KW-1185">Reference proteome</keyword>
<gene>
    <name evidence="2" type="ORF">ACFPDQ_00745</name>
</gene>
<organism evidence="2 3">
    <name type="scientific">Pseudofrancisella aestuarii</name>
    <dbReference type="NCBI Taxonomy" id="2670347"/>
    <lineage>
        <taxon>Bacteria</taxon>
        <taxon>Pseudomonadati</taxon>
        <taxon>Pseudomonadota</taxon>
        <taxon>Gammaproteobacteria</taxon>
        <taxon>Thiotrichales</taxon>
        <taxon>Francisellaceae</taxon>
        <taxon>Pseudofrancisella</taxon>
    </lineage>
</organism>
<sequence length="202" mass="22677">MIKQPKFSSISKIKEIAELYNLKSDENIILLDINHYEQSTEITCGPAATISLLNYYELLDDSEVNKQTELEFANDADTGNIYGTRAQKLAEILSKYSLKIHSGINGNIKQIRENIEKGIPTLVNWFDWGGHWALAVGYQKLGETMAEDKDLIFLIDPASHHTNIKSPYGLTILNPSKFEKMWIDSEGVAGIYITAIPETLAL</sequence>
<dbReference type="EMBL" id="JBHSJH010000001">
    <property type="protein sequence ID" value="MFC4891574.1"/>
    <property type="molecule type" value="Genomic_DNA"/>
</dbReference>
<protein>
    <submittedName>
        <fullName evidence="2">C39 family peptidase</fullName>
    </submittedName>
</protein>
<name>A0ABV9T8V0_9GAMM</name>
<evidence type="ECO:0000313" key="3">
    <source>
        <dbReference type="Proteomes" id="UP001595926"/>
    </source>
</evidence>
<dbReference type="RefSeq" id="WP_119330685.1">
    <property type="nucleotide sequence ID" value="NZ_JBHSJH010000001.1"/>
</dbReference>
<evidence type="ECO:0000259" key="1">
    <source>
        <dbReference type="Pfam" id="PF13529"/>
    </source>
</evidence>
<feature type="domain" description="Peptidase C39-like" evidence="1">
    <location>
        <begin position="31"/>
        <end position="142"/>
    </location>
</feature>
<reference evidence="3" key="1">
    <citation type="journal article" date="2019" name="Int. J. Syst. Evol. Microbiol.">
        <title>The Global Catalogue of Microorganisms (GCM) 10K type strain sequencing project: providing services to taxonomists for standard genome sequencing and annotation.</title>
        <authorList>
            <consortium name="The Broad Institute Genomics Platform"/>
            <consortium name="The Broad Institute Genome Sequencing Center for Infectious Disease"/>
            <person name="Wu L."/>
            <person name="Ma J."/>
        </authorList>
    </citation>
    <scope>NUCLEOTIDE SEQUENCE [LARGE SCALE GENOMIC DNA]</scope>
    <source>
        <strain evidence="3">CGMCC 1.13718</strain>
    </source>
</reference>
<dbReference type="Gene3D" id="3.90.70.10">
    <property type="entry name" value="Cysteine proteinases"/>
    <property type="match status" value="1"/>
</dbReference>
<dbReference type="Pfam" id="PF13529">
    <property type="entry name" value="Peptidase_C39_2"/>
    <property type="match status" value="1"/>
</dbReference>
<dbReference type="Proteomes" id="UP001595926">
    <property type="component" value="Unassembled WGS sequence"/>
</dbReference>